<sequence length="422" mass="46531">MTASSNGTSFAQWIGALPGGWQVARPKLVFDERRAPSLSQDIHLTPSQTYGVLPQEKYMEITGTRVVLNLEGADNMKHVEPDDFVIHLRSFQGGIEHSALPGKVSVAYTVLTPRSLAEPRFFRWVLKSQGYIQSLQATVNQLRDGQSIKYKDFDKVPLPLPPREEQRAIADFLDEQTSGIDTLIGKQSQLIDTLRERRAASIEEILSRSGGEPTRLKRHAHIQTGVTLSGDGAPGDPEWPYLRVANVQMGFVDTTVVKTLRVPRDLAHQSLLQAGDVLMTEGGDIDKLGRGSLWSGDIAPCLHQNHVFAVRPRSDLDSAFLVYLLDSASSRLYFRLTARKTTNLASTNKWTLGNLPLRLPPLQNQQATVARADREVASIDTLIAKAEEFIGLARERRAALITAAVTGQIDVRTAWRAATVGA</sequence>
<dbReference type="GO" id="GO:0009307">
    <property type="term" value="P:DNA restriction-modification system"/>
    <property type="evidence" value="ECO:0007669"/>
    <property type="project" value="UniProtKB-KW"/>
</dbReference>
<dbReference type="AlphaFoldDB" id="A0A163RXA3"/>
<dbReference type="SUPFAM" id="SSF116734">
    <property type="entry name" value="DNA methylase specificity domain"/>
    <property type="match status" value="2"/>
</dbReference>
<dbReference type="OrthoDB" id="3197085at2"/>
<dbReference type="PANTHER" id="PTHR30408:SF12">
    <property type="entry name" value="TYPE I RESTRICTION ENZYME MJAVIII SPECIFICITY SUBUNIT"/>
    <property type="match status" value="1"/>
</dbReference>
<evidence type="ECO:0000313" key="6">
    <source>
        <dbReference type="Proteomes" id="UP000076447"/>
    </source>
</evidence>
<dbReference type="PANTHER" id="PTHR30408">
    <property type="entry name" value="TYPE-1 RESTRICTION ENZYME ECOKI SPECIFICITY PROTEIN"/>
    <property type="match status" value="1"/>
</dbReference>
<dbReference type="REBASE" id="199334">
    <property type="entry name" value="S.OenVJORF14920P"/>
</dbReference>
<dbReference type="CDD" id="cd17253">
    <property type="entry name" value="RMtype1_S_Eco933I-TRD2-CR2_like"/>
    <property type="match status" value="1"/>
</dbReference>
<dbReference type="InterPro" id="IPR044946">
    <property type="entry name" value="Restrct_endonuc_typeI_TRD_sf"/>
</dbReference>
<dbReference type="InterPro" id="IPR000055">
    <property type="entry name" value="Restrct_endonuc_typeI_TRD"/>
</dbReference>
<dbReference type="Pfam" id="PF01420">
    <property type="entry name" value="Methylase_S"/>
    <property type="match status" value="1"/>
</dbReference>
<reference evidence="5 6" key="1">
    <citation type="submission" date="2016-01" db="EMBL/GenBank/DDBJ databases">
        <title>Genome sequence of Oerskovia enterophila VJag, an agar and cellulose degrading bacterium.</title>
        <authorList>
            <person name="Poehlein A."/>
            <person name="Jag V."/>
            <person name="Bengelsdorf F."/>
            <person name="Duerre P."/>
            <person name="Daniel R."/>
        </authorList>
    </citation>
    <scope>NUCLEOTIDE SEQUENCE [LARGE SCALE GENOMIC DNA]</scope>
    <source>
        <strain evidence="5 6">VJag</strain>
    </source>
</reference>
<organism evidence="5 6">
    <name type="scientific">Oerskovia enterophila</name>
    <dbReference type="NCBI Taxonomy" id="43678"/>
    <lineage>
        <taxon>Bacteria</taxon>
        <taxon>Bacillati</taxon>
        <taxon>Actinomycetota</taxon>
        <taxon>Actinomycetes</taxon>
        <taxon>Micrococcales</taxon>
        <taxon>Cellulomonadaceae</taxon>
        <taxon>Oerskovia</taxon>
    </lineage>
</organism>
<evidence type="ECO:0000256" key="2">
    <source>
        <dbReference type="ARBA" id="ARBA00022747"/>
    </source>
</evidence>
<dbReference type="STRING" id="43678.OJAG_14930"/>
<dbReference type="Gene3D" id="3.90.220.20">
    <property type="entry name" value="DNA methylase specificity domains"/>
    <property type="match status" value="2"/>
</dbReference>
<dbReference type="InterPro" id="IPR052021">
    <property type="entry name" value="Type-I_RS_S_subunit"/>
</dbReference>
<proteinExistence type="inferred from homology"/>
<feature type="domain" description="Type I restriction modification DNA specificity" evidence="4">
    <location>
        <begin position="132"/>
        <end position="182"/>
    </location>
</feature>
<evidence type="ECO:0000256" key="1">
    <source>
        <dbReference type="ARBA" id="ARBA00010923"/>
    </source>
</evidence>
<gene>
    <name evidence="5" type="primary">hsdS</name>
    <name evidence="5" type="ORF">OJAG_14930</name>
</gene>
<dbReference type="GO" id="GO:0003677">
    <property type="term" value="F:DNA binding"/>
    <property type="evidence" value="ECO:0007669"/>
    <property type="project" value="UniProtKB-KW"/>
</dbReference>
<comment type="caution">
    <text evidence="5">The sequence shown here is derived from an EMBL/GenBank/DDBJ whole genome shotgun (WGS) entry which is preliminary data.</text>
</comment>
<accession>A0A163RXA3</accession>
<name>A0A163RXA3_9CELL</name>
<evidence type="ECO:0000313" key="5">
    <source>
        <dbReference type="EMBL" id="KZM35792.1"/>
    </source>
</evidence>
<dbReference type="RefSeq" id="WP_068707933.1">
    <property type="nucleotide sequence ID" value="NZ_LRIE01000065.1"/>
</dbReference>
<dbReference type="Proteomes" id="UP000076447">
    <property type="component" value="Unassembled WGS sequence"/>
</dbReference>
<dbReference type="PATRIC" id="fig|43678.3.peg.1562"/>
<comment type="similarity">
    <text evidence="1">Belongs to the type-I restriction system S methylase family.</text>
</comment>
<evidence type="ECO:0000259" key="4">
    <source>
        <dbReference type="Pfam" id="PF01420"/>
    </source>
</evidence>
<evidence type="ECO:0000256" key="3">
    <source>
        <dbReference type="ARBA" id="ARBA00023125"/>
    </source>
</evidence>
<protein>
    <submittedName>
        <fullName evidence="5">Type-1 restriction enzyme EcoKI specificity protein</fullName>
    </submittedName>
</protein>
<keyword evidence="2" id="KW-0680">Restriction system</keyword>
<keyword evidence="3" id="KW-0238">DNA-binding</keyword>
<dbReference type="EMBL" id="LRIE01000065">
    <property type="protein sequence ID" value="KZM35792.1"/>
    <property type="molecule type" value="Genomic_DNA"/>
</dbReference>